<keyword evidence="2" id="KW-0342">GTP-binding</keyword>
<dbReference type="PANTHER" id="PTHR11089">
    <property type="entry name" value="GTP-BINDING PROTEIN-RELATED"/>
    <property type="match status" value="1"/>
</dbReference>
<evidence type="ECO:0000313" key="6">
    <source>
        <dbReference type="Proteomes" id="UP000678393"/>
    </source>
</evidence>
<evidence type="ECO:0000256" key="3">
    <source>
        <dbReference type="SAM" id="MobiDB-lite"/>
    </source>
</evidence>
<organism evidence="5 6">
    <name type="scientific">Candidula unifasciata</name>
    <dbReference type="NCBI Taxonomy" id="100452"/>
    <lineage>
        <taxon>Eukaryota</taxon>
        <taxon>Metazoa</taxon>
        <taxon>Spiralia</taxon>
        <taxon>Lophotrochozoa</taxon>
        <taxon>Mollusca</taxon>
        <taxon>Gastropoda</taxon>
        <taxon>Heterobranchia</taxon>
        <taxon>Euthyneura</taxon>
        <taxon>Panpulmonata</taxon>
        <taxon>Eupulmonata</taxon>
        <taxon>Stylommatophora</taxon>
        <taxon>Helicina</taxon>
        <taxon>Helicoidea</taxon>
        <taxon>Geomitridae</taxon>
        <taxon>Candidula</taxon>
    </lineage>
</organism>
<dbReference type="Pfam" id="PF08153">
    <property type="entry name" value="NGP1NT"/>
    <property type="match status" value="1"/>
</dbReference>
<sequence>MAKTNNKPRDTVNKAGHSMNPDRPKTSANMRDRTTIKRLQMYRNFKPKRDKTGRITKAAPFQSTLKSGTMARVEPNRKWFGNTRVVGQKALQAFTEALGKAKADPYKVVMTSTKNPVTLLSFTPKAETVIRLLDREPFEQVFGKKATRKKPTLATYDLDEMVKNAESSLLKYEEAQSQLVPTEEGVKDGQLEIVFKAGTSKRIWNELYK</sequence>
<feature type="domain" description="Nucleolar GTP-binding protein 2 N-terminal" evidence="4">
    <location>
        <begin position="41"/>
        <end position="170"/>
    </location>
</feature>
<evidence type="ECO:0000256" key="1">
    <source>
        <dbReference type="ARBA" id="ARBA00022741"/>
    </source>
</evidence>
<dbReference type="InterPro" id="IPR012971">
    <property type="entry name" value="NOG2_N_dom"/>
</dbReference>
<feature type="region of interest" description="Disordered" evidence="3">
    <location>
        <begin position="1"/>
        <end position="33"/>
    </location>
</feature>
<dbReference type="OrthoDB" id="444945at2759"/>
<name>A0A8S3ZE25_9EUPU</name>
<evidence type="ECO:0000313" key="5">
    <source>
        <dbReference type="EMBL" id="CAG5127489.1"/>
    </source>
</evidence>
<proteinExistence type="predicted"/>
<feature type="non-terminal residue" evidence="5">
    <location>
        <position position="209"/>
    </location>
</feature>
<protein>
    <recommendedName>
        <fullName evidence="4">Nucleolar GTP-binding protein 2 N-terminal domain-containing protein</fullName>
    </recommendedName>
</protein>
<dbReference type="EMBL" id="CAJHNH020002702">
    <property type="protein sequence ID" value="CAG5127489.1"/>
    <property type="molecule type" value="Genomic_DNA"/>
</dbReference>
<dbReference type="GO" id="GO:0005730">
    <property type="term" value="C:nucleolus"/>
    <property type="evidence" value="ECO:0007669"/>
    <property type="project" value="TreeGrafter"/>
</dbReference>
<evidence type="ECO:0000259" key="4">
    <source>
        <dbReference type="Pfam" id="PF08153"/>
    </source>
</evidence>
<dbReference type="GO" id="GO:0005525">
    <property type="term" value="F:GTP binding"/>
    <property type="evidence" value="ECO:0007669"/>
    <property type="project" value="UniProtKB-KW"/>
</dbReference>
<evidence type="ECO:0000256" key="2">
    <source>
        <dbReference type="ARBA" id="ARBA00023134"/>
    </source>
</evidence>
<dbReference type="PANTHER" id="PTHR11089:SF9">
    <property type="entry name" value="NUCLEOLAR GTP-BINDING PROTEIN 2"/>
    <property type="match status" value="1"/>
</dbReference>
<gene>
    <name evidence="5" type="ORF">CUNI_LOCUS13047</name>
</gene>
<comment type="caution">
    <text evidence="5">The sequence shown here is derived from an EMBL/GenBank/DDBJ whole genome shotgun (WGS) entry which is preliminary data.</text>
</comment>
<accession>A0A8S3ZE25</accession>
<dbReference type="Proteomes" id="UP000678393">
    <property type="component" value="Unassembled WGS sequence"/>
</dbReference>
<keyword evidence="1" id="KW-0547">Nucleotide-binding</keyword>
<keyword evidence="6" id="KW-1185">Reference proteome</keyword>
<feature type="compositionally biased region" description="Basic and acidic residues" evidence="3">
    <location>
        <begin position="20"/>
        <end position="33"/>
    </location>
</feature>
<dbReference type="InterPro" id="IPR050755">
    <property type="entry name" value="TRAFAC_YlqF/YawG_RiboMat"/>
</dbReference>
<reference evidence="5" key="1">
    <citation type="submission" date="2021-04" db="EMBL/GenBank/DDBJ databases">
        <authorList>
            <consortium name="Molecular Ecology Group"/>
        </authorList>
    </citation>
    <scope>NUCLEOTIDE SEQUENCE</scope>
</reference>
<dbReference type="AlphaFoldDB" id="A0A8S3ZE25"/>